<dbReference type="InterPro" id="IPR014710">
    <property type="entry name" value="RmlC-like_jellyroll"/>
</dbReference>
<evidence type="ECO:0000256" key="7">
    <source>
        <dbReference type="SAM" id="MobiDB-lite"/>
    </source>
</evidence>
<dbReference type="PANTHER" id="PTHR10217:SF435">
    <property type="entry name" value="POTASSIUM VOLTAGE-GATED CHANNEL PROTEIN EAG"/>
    <property type="match status" value="1"/>
</dbReference>
<feature type="region of interest" description="Disordered" evidence="7">
    <location>
        <begin position="406"/>
        <end position="429"/>
    </location>
</feature>
<feature type="compositionally biased region" description="Acidic residues" evidence="7">
    <location>
        <begin position="1798"/>
        <end position="1813"/>
    </location>
</feature>
<keyword evidence="2" id="KW-0813">Transport</keyword>
<accession>A0A226ERX9</accession>
<feature type="transmembrane region" description="Helical" evidence="8">
    <location>
        <begin position="200"/>
        <end position="221"/>
    </location>
</feature>
<keyword evidence="4 8" id="KW-1133">Transmembrane helix</keyword>
<evidence type="ECO:0000313" key="10">
    <source>
        <dbReference type="EMBL" id="OXA60010.1"/>
    </source>
</evidence>
<evidence type="ECO:0000256" key="4">
    <source>
        <dbReference type="ARBA" id="ARBA00022989"/>
    </source>
</evidence>
<evidence type="ECO:0000256" key="2">
    <source>
        <dbReference type="ARBA" id="ARBA00022448"/>
    </source>
</evidence>
<evidence type="ECO:0000256" key="6">
    <source>
        <dbReference type="ARBA" id="ARBA00023136"/>
    </source>
</evidence>
<feature type="domain" description="Cyclic nucleotide-binding" evidence="9">
    <location>
        <begin position="1655"/>
        <end position="1765"/>
    </location>
</feature>
<dbReference type="EMBL" id="LNIX01000002">
    <property type="protein sequence ID" value="OXA60010.1"/>
    <property type="molecule type" value="Genomic_DNA"/>
</dbReference>
<feature type="transmembrane region" description="Helical" evidence="8">
    <location>
        <begin position="747"/>
        <end position="771"/>
    </location>
</feature>
<feature type="transmembrane region" description="Helical" evidence="8">
    <location>
        <begin position="127"/>
        <end position="149"/>
    </location>
</feature>
<feature type="transmembrane region" description="Helical" evidence="8">
    <location>
        <begin position="672"/>
        <end position="698"/>
    </location>
</feature>
<dbReference type="SMART" id="SM00100">
    <property type="entry name" value="cNMP"/>
    <property type="match status" value="2"/>
</dbReference>
<feature type="transmembrane region" description="Helical" evidence="8">
    <location>
        <begin position="40"/>
        <end position="61"/>
    </location>
</feature>
<dbReference type="PROSITE" id="PS50042">
    <property type="entry name" value="CNMP_BINDING_3"/>
    <property type="match status" value="3"/>
</dbReference>
<keyword evidence="6 8" id="KW-0472">Membrane</keyword>
<feature type="domain" description="Cyclic nucleotide-binding" evidence="9">
    <location>
        <begin position="854"/>
        <end position="959"/>
    </location>
</feature>
<dbReference type="STRING" id="158441.A0A226ERX9"/>
<comment type="caution">
    <text evidence="10">The sequence shown here is derived from an EMBL/GenBank/DDBJ whole genome shotgun (WGS) entry which is preliminary data.</text>
</comment>
<keyword evidence="11" id="KW-1185">Reference proteome</keyword>
<dbReference type="PANTHER" id="PTHR10217">
    <property type="entry name" value="VOLTAGE AND LIGAND GATED POTASSIUM CHANNEL"/>
    <property type="match status" value="1"/>
</dbReference>
<feature type="transmembrane region" description="Helical" evidence="8">
    <location>
        <begin position="1435"/>
        <end position="1455"/>
    </location>
</feature>
<feature type="transmembrane region" description="Helical" evidence="8">
    <location>
        <begin position="719"/>
        <end position="735"/>
    </location>
</feature>
<dbReference type="OrthoDB" id="2021138at2759"/>
<evidence type="ECO:0000256" key="5">
    <source>
        <dbReference type="ARBA" id="ARBA00023065"/>
    </source>
</evidence>
<dbReference type="SUPFAM" id="SSF81324">
    <property type="entry name" value="Voltage-gated potassium channels"/>
    <property type="match status" value="2"/>
</dbReference>
<comment type="subcellular location">
    <subcellularLocation>
        <location evidence="1">Membrane</location>
        <topology evidence="1">Multi-pass membrane protein</topology>
    </subcellularLocation>
</comment>
<feature type="transmembrane region" description="Helical" evidence="8">
    <location>
        <begin position="299"/>
        <end position="322"/>
    </location>
</feature>
<feature type="transmembrane region" description="Helical" evidence="8">
    <location>
        <begin position="563"/>
        <end position="584"/>
    </location>
</feature>
<keyword evidence="3 8" id="KW-0812">Transmembrane</keyword>
<dbReference type="InterPro" id="IPR050818">
    <property type="entry name" value="KCNH_animal-type"/>
</dbReference>
<dbReference type="GO" id="GO:0005249">
    <property type="term" value="F:voltage-gated potassium channel activity"/>
    <property type="evidence" value="ECO:0007669"/>
    <property type="project" value="TreeGrafter"/>
</dbReference>
<dbReference type="Pfam" id="PF00520">
    <property type="entry name" value="Ion_trans"/>
    <property type="match status" value="1"/>
</dbReference>
<feature type="domain" description="Cyclic nucleotide-binding" evidence="9">
    <location>
        <begin position="1222"/>
        <end position="1290"/>
    </location>
</feature>
<gene>
    <name evidence="10" type="ORF">Fcan01_05452</name>
</gene>
<feature type="compositionally biased region" description="Basic and acidic residues" evidence="7">
    <location>
        <begin position="406"/>
        <end position="418"/>
    </location>
</feature>
<feature type="transmembrane region" description="Helical" evidence="8">
    <location>
        <begin position="529"/>
        <end position="551"/>
    </location>
</feature>
<evidence type="ECO:0000256" key="8">
    <source>
        <dbReference type="SAM" id="Phobius"/>
    </source>
</evidence>
<reference evidence="10 11" key="1">
    <citation type="submission" date="2015-12" db="EMBL/GenBank/DDBJ databases">
        <title>The genome of Folsomia candida.</title>
        <authorList>
            <person name="Faddeeva A."/>
            <person name="Derks M.F."/>
            <person name="Anvar Y."/>
            <person name="Smit S."/>
            <person name="Van Straalen N."/>
            <person name="Roelofs D."/>
        </authorList>
    </citation>
    <scope>NUCLEOTIDE SEQUENCE [LARGE SCALE GENOMIC DNA]</scope>
    <source>
        <strain evidence="10 11">VU population</strain>
        <tissue evidence="10">Whole body</tissue>
    </source>
</reference>
<dbReference type="Proteomes" id="UP000198287">
    <property type="component" value="Unassembled WGS sequence"/>
</dbReference>
<evidence type="ECO:0000256" key="3">
    <source>
        <dbReference type="ARBA" id="ARBA00022692"/>
    </source>
</evidence>
<dbReference type="InterPro" id="IPR018488">
    <property type="entry name" value="cNMP-bd_CS"/>
</dbReference>
<sequence>MRPKSSSNPRLSQKFDTLRQDAAYTFNNIRARTTLLGSRWLRICFLFKYVVIVGMILSYMIPTYLAIYDIRFIDYSTTTGLLLHAADLIHVVETLWRIVFEDLHLFRYSYEPDGGSWYQWSQALDKWWHYAKSCIFLIQLCPLEYLTFFWKNTRSAKWLRIYAYMRLYRVLRLEYLYRWFLSEKERSCVTLPGRLWKTALPLLGTCSLVVFHALACVWFGLNCDPVINDVDPPHCWQGWLQRYHNYTNILGTRGYHPFHTKVRLDQPDPLRQYMVAFVWSWMTIRNSATFYAAPIETWEMVYCIVFMAFSIMTQFFLMLILMNLTLMVDMPRLLFFSEVRSVRSFMSELLQTLTKTAIEFLAPSVESRTYFAGDFIIRPDTADRNMTFLTFGKAQRRLDFVHPRLTPEQESSELKQENEDNGDDPANDREWDLTSLRSSSVHSNNVSPSDGDINYMSQFVSLFSYRRYLKLVQFDKNEFNEYDRSVAWKLRPEFRNRASNSSYKFAKEVWVPNFNFGFRFGVAISKDTLIYHVWNCFMFVYVIWYTLWFMVAVLENNKGTNVTVINCVTDILYTLDVVLLLAVFRNPSQMTSKIDVQEFTTQLHSELRTYRAWFDILAVFPFWYLSTTLPAPLTMQMNRLLKFFTLFYKTWQLEHDIQFNLLIARMIKHCTYIFGFVIMVAFWAILLHCVDTGYLNCIVEKDNISSLHFNYNDKSESKFGIFMYWAISLIFGIGFNDVHNISNESEIYMAAYLLGFYLLITCWSELIATCVEASDTQMKYKLARNWVYYSLKKSYADPGLIKSVDDFIINQWKSWRGIESLMQDRKSKFMLIGHKVFEEMIVEATVETACFIKLFKWIDPSMMRKFCSQVRVTNVGPNTVLIPYGNYVKQTYIVRRGVVEVKIISGVGCPIVKKYGPGQCLGFGEMALKLQSMVHITSCTDVQLIMIESFVFDEILGRTKVYGNAWRNLVQKNNQENYQRILCPDGWESVLQYKDRSAGQPPALIPALHFYAGPTFDERKLQIKSRKWEEPWKEAPWWIRILRFLRLYTAYFGPKYCYHPAQTIKNYLTTAFITDVLGGPLFAWTFEFCLTNWASTEFRTSIFVYICKLNRILMIYHIYGYNKQVNRKLRDPTYFKKLLQIIPILMFHSHLMSCILSVMACPALTCPYPNSTPRCRGKTWISNSMLREDIDIIGTAYIMARVVSIKPLKDFRLRSFQKQAPALQRASPGFLRGLCDIIRLYYIPMNQIVFREGDVAEIFYVIKSGIVLCSKEAYIGTRVKDFGMLGTFGDFYEYTCVSMDQLQLLVFPKQELALLAVVFPDDVRYMREVLRLDRAKPYNHDSKGRKVEEPEQNVPLKRTMSDLTPFSGKHSEYLDICSSHNSGYKKRLDPAFENPLSLGFQPLADFENDFDMPKSNYHDIYRGFVIHHDSSLTHFLYLLYFIGALGSTIVISYQAAFKNFDLMMFCISYAFDGIYIAKMIVSFYVASVDEDGTIVGDWGDIVAKYFGHFRGFTFDLMTIFPFERYYLAWNEESTFSAISYGDVRPITEFEMIFTSVLAITSKAWLALTLADLVNCIHVYLEPKSTYRLAVSETLADYKYDGVSDDTLQRLSDHLESLWVRKRGVFEPKLVTDLPVGLHLDLMFHLHEKHFTRSYLFYNLPDNFCRALSLKLRRMIVLQGEYIIKSGQVGDFMYFINYGTVRYRKTYPVLGDDGSSYKTKEGRVNFPRHFGDENAILGNRRYNCCYIAETDVDLVFVSHSTLKQLFHSCFEDVMQIVMKRFEKAQRLRLGIPMPKKELDPDEYDSSDDQSEIVDEGTTKENDAVILLKTSPEDNNKVN</sequence>
<proteinExistence type="predicted"/>
<dbReference type="PROSITE" id="PS00888">
    <property type="entry name" value="CNMP_BINDING_1"/>
    <property type="match status" value="1"/>
</dbReference>
<dbReference type="InterPro" id="IPR018490">
    <property type="entry name" value="cNMP-bd_dom_sf"/>
</dbReference>
<name>A0A226ERX9_FOLCA</name>
<evidence type="ECO:0000259" key="9">
    <source>
        <dbReference type="PROSITE" id="PS50042"/>
    </source>
</evidence>
<dbReference type="CDD" id="cd00038">
    <property type="entry name" value="CAP_ED"/>
    <property type="match status" value="3"/>
</dbReference>
<evidence type="ECO:0000313" key="11">
    <source>
        <dbReference type="Proteomes" id="UP000198287"/>
    </source>
</evidence>
<evidence type="ECO:0000256" key="1">
    <source>
        <dbReference type="ARBA" id="ARBA00004141"/>
    </source>
</evidence>
<dbReference type="Gene3D" id="1.10.287.70">
    <property type="match status" value="1"/>
</dbReference>
<dbReference type="InterPro" id="IPR000595">
    <property type="entry name" value="cNMP-bd_dom"/>
</dbReference>
<dbReference type="GO" id="GO:0042391">
    <property type="term" value="P:regulation of membrane potential"/>
    <property type="evidence" value="ECO:0007669"/>
    <property type="project" value="TreeGrafter"/>
</dbReference>
<dbReference type="Gene3D" id="2.60.120.10">
    <property type="entry name" value="Jelly Rolls"/>
    <property type="match status" value="3"/>
</dbReference>
<keyword evidence="5" id="KW-0406">Ion transport</keyword>
<protein>
    <submittedName>
        <fullName evidence="10">Potassium voltage-gated channel subfamily H member 3</fullName>
    </submittedName>
</protein>
<dbReference type="SUPFAM" id="SSF51206">
    <property type="entry name" value="cAMP-binding domain-like"/>
    <property type="match status" value="3"/>
</dbReference>
<organism evidence="10 11">
    <name type="scientific">Folsomia candida</name>
    <name type="common">Springtail</name>
    <dbReference type="NCBI Taxonomy" id="158441"/>
    <lineage>
        <taxon>Eukaryota</taxon>
        <taxon>Metazoa</taxon>
        <taxon>Ecdysozoa</taxon>
        <taxon>Arthropoda</taxon>
        <taxon>Hexapoda</taxon>
        <taxon>Collembola</taxon>
        <taxon>Entomobryomorpha</taxon>
        <taxon>Isotomoidea</taxon>
        <taxon>Isotomidae</taxon>
        <taxon>Proisotominae</taxon>
        <taxon>Folsomia</taxon>
    </lineage>
</organism>
<feature type="transmembrane region" description="Helical" evidence="8">
    <location>
        <begin position="1462"/>
        <end position="1485"/>
    </location>
</feature>
<dbReference type="GO" id="GO:0005886">
    <property type="term" value="C:plasma membrane"/>
    <property type="evidence" value="ECO:0007669"/>
    <property type="project" value="TreeGrafter"/>
</dbReference>
<feature type="region of interest" description="Disordered" evidence="7">
    <location>
        <begin position="1794"/>
        <end position="1837"/>
    </location>
</feature>
<dbReference type="InterPro" id="IPR005821">
    <property type="entry name" value="Ion_trans_dom"/>
</dbReference>